<comment type="caution">
    <text evidence="2">The sequence shown here is derived from an EMBL/GenBank/DDBJ whole genome shotgun (WGS) entry which is preliminary data.</text>
</comment>
<accession>A0ABV0X2E5</accession>
<proteinExistence type="predicted"/>
<feature type="transmembrane region" description="Helical" evidence="1">
    <location>
        <begin position="80"/>
        <end position="103"/>
    </location>
</feature>
<reference evidence="2 3" key="1">
    <citation type="submission" date="2021-06" db="EMBL/GenBank/DDBJ databases">
        <authorList>
            <person name="Palmer J.M."/>
        </authorList>
    </citation>
    <scope>NUCLEOTIDE SEQUENCE [LARGE SCALE GENOMIC DNA]</scope>
    <source>
        <strain evidence="2 3">XR_2019</strain>
        <tissue evidence="2">Muscle</tissue>
    </source>
</reference>
<feature type="transmembrane region" description="Helical" evidence="1">
    <location>
        <begin position="20"/>
        <end position="37"/>
    </location>
</feature>
<keyword evidence="3" id="KW-1185">Reference proteome</keyword>
<protein>
    <submittedName>
        <fullName evidence="2">Uncharacterized protein</fullName>
    </submittedName>
</protein>
<keyword evidence="1" id="KW-0812">Transmembrane</keyword>
<evidence type="ECO:0000313" key="3">
    <source>
        <dbReference type="Proteomes" id="UP001444071"/>
    </source>
</evidence>
<gene>
    <name evidence="2" type="ORF">XENORESO_010327</name>
</gene>
<keyword evidence="1" id="KW-1133">Transmembrane helix</keyword>
<sequence>MVSTTALHQEGPGFKSQPGVVVLLVCIFSMWMGRFSLGTPASSQRQGPFILGDLVCDFSSGVSVCRCGPQRDSCPVKSRLVVLETLGYFVNLFSLYFDVIQIFTSV</sequence>
<evidence type="ECO:0000313" key="2">
    <source>
        <dbReference type="EMBL" id="MEQ2275884.1"/>
    </source>
</evidence>
<name>A0ABV0X2E5_9TELE</name>
<organism evidence="2 3">
    <name type="scientific">Xenotaenia resolanae</name>
    <dbReference type="NCBI Taxonomy" id="208358"/>
    <lineage>
        <taxon>Eukaryota</taxon>
        <taxon>Metazoa</taxon>
        <taxon>Chordata</taxon>
        <taxon>Craniata</taxon>
        <taxon>Vertebrata</taxon>
        <taxon>Euteleostomi</taxon>
        <taxon>Actinopterygii</taxon>
        <taxon>Neopterygii</taxon>
        <taxon>Teleostei</taxon>
        <taxon>Neoteleostei</taxon>
        <taxon>Acanthomorphata</taxon>
        <taxon>Ovalentaria</taxon>
        <taxon>Atherinomorphae</taxon>
        <taxon>Cyprinodontiformes</taxon>
        <taxon>Goodeidae</taxon>
        <taxon>Xenotaenia</taxon>
    </lineage>
</organism>
<dbReference type="Proteomes" id="UP001444071">
    <property type="component" value="Unassembled WGS sequence"/>
</dbReference>
<dbReference type="EMBL" id="JAHRIM010083270">
    <property type="protein sequence ID" value="MEQ2275884.1"/>
    <property type="molecule type" value="Genomic_DNA"/>
</dbReference>
<keyword evidence="1" id="KW-0472">Membrane</keyword>
<evidence type="ECO:0000256" key="1">
    <source>
        <dbReference type="SAM" id="Phobius"/>
    </source>
</evidence>